<dbReference type="OrthoDB" id="9792005at2"/>
<dbReference type="Gene3D" id="3.30.1780.10">
    <property type="entry name" value="ornithine cyclodeaminase, domain 1"/>
    <property type="match status" value="1"/>
</dbReference>
<name>F7NKL3_9FIRM</name>
<dbReference type="NCBIfam" id="NF006379">
    <property type="entry name" value="PRK08618.1"/>
    <property type="match status" value="1"/>
</dbReference>
<proteinExistence type="inferred from homology"/>
<dbReference type="PANTHER" id="PTHR13812">
    <property type="entry name" value="KETIMINE REDUCTASE MU-CRYSTALLIN"/>
    <property type="match status" value="1"/>
</dbReference>
<dbReference type="PANTHER" id="PTHR13812:SF19">
    <property type="entry name" value="KETIMINE REDUCTASE MU-CRYSTALLIN"/>
    <property type="match status" value="1"/>
</dbReference>
<dbReference type="GO" id="GO:0019752">
    <property type="term" value="P:carboxylic acid metabolic process"/>
    <property type="evidence" value="ECO:0007669"/>
    <property type="project" value="UniProtKB-ARBA"/>
</dbReference>
<reference evidence="2 3" key="1">
    <citation type="journal article" date="2011" name="EMBO J.">
        <title>Structural diversity of bacterial flagellar motors.</title>
        <authorList>
            <person name="Chen S."/>
            <person name="Beeby M."/>
            <person name="Murphy G.E."/>
            <person name="Leadbetter J.R."/>
            <person name="Hendrixson D.R."/>
            <person name="Briegel A."/>
            <person name="Li Z."/>
            <person name="Shi J."/>
            <person name="Tocheva E.I."/>
            <person name="Muller A."/>
            <person name="Dobro M.J."/>
            <person name="Jensen G.J."/>
        </authorList>
    </citation>
    <scope>NUCLEOTIDE SEQUENCE [LARGE SCALE GENOMIC DNA]</scope>
    <source>
        <strain evidence="2 3">DSM 6540</strain>
    </source>
</reference>
<dbReference type="eggNOG" id="COG2423">
    <property type="taxonomic scope" value="Bacteria"/>
</dbReference>
<dbReference type="SUPFAM" id="SSF51735">
    <property type="entry name" value="NAD(P)-binding Rossmann-fold domains"/>
    <property type="match status" value="1"/>
</dbReference>
<comment type="similarity">
    <text evidence="1">Belongs to the ornithine cyclodeaminase/mu-crystallin family.</text>
</comment>
<dbReference type="GO" id="GO:0005737">
    <property type="term" value="C:cytoplasm"/>
    <property type="evidence" value="ECO:0007669"/>
    <property type="project" value="TreeGrafter"/>
</dbReference>
<dbReference type="STRING" id="1009370.ALO_13159"/>
<dbReference type="RefSeq" id="WP_004096440.1">
    <property type="nucleotide sequence ID" value="NZ_AFGF01000116.1"/>
</dbReference>
<dbReference type="Proteomes" id="UP000003240">
    <property type="component" value="Unassembled WGS sequence"/>
</dbReference>
<protein>
    <submittedName>
        <fullName evidence="2">Ornithine cyclodeaminase</fullName>
        <ecNumber evidence="2">4.3.1.12</ecNumber>
    </submittedName>
</protein>
<organism evidence="2 3">
    <name type="scientific">Acetonema longum DSM 6540</name>
    <dbReference type="NCBI Taxonomy" id="1009370"/>
    <lineage>
        <taxon>Bacteria</taxon>
        <taxon>Bacillati</taxon>
        <taxon>Bacillota</taxon>
        <taxon>Negativicutes</taxon>
        <taxon>Acetonemataceae</taxon>
        <taxon>Acetonema</taxon>
    </lineage>
</organism>
<sequence length="329" mass="35037">MLLLSKHDIQKVFSMKDAIEADKVAFRIFTEGKSVVPLRTNIPAPKHEGTFLFMPAYAADLDCASVKIINIFPNNINKGIPSAPAQVLLIDGTNGFVIAVLDGTYVTQLRTGAASGAAFDVLARKAAKKGALIGTGGQAAAQLEAMLCARNLQEVKVYDLNLERTKEFAAKMQAELKAYGTKIEAAASSDAAIDDADLIVTVTPSSKPVFDGTKVKKGTTVSCVGSYQPHMQEMDPVILTRASKIYFDSQEAVLSEAGDILIPLANGTIAENDFTGELGNVLLGNIPGRDHDDEIIVFKTVGIGTQDLVTAKCIYDKAVAMNIGAKWDA</sequence>
<dbReference type="PIRSF" id="PIRSF001439">
    <property type="entry name" value="CryM"/>
    <property type="match status" value="1"/>
</dbReference>
<dbReference type="EMBL" id="AFGF01000116">
    <property type="protein sequence ID" value="EGO63421.1"/>
    <property type="molecule type" value="Genomic_DNA"/>
</dbReference>
<gene>
    <name evidence="2" type="ORF">ALO_13159</name>
</gene>
<dbReference type="EC" id="4.3.1.12" evidence="2"/>
<keyword evidence="2" id="KW-0456">Lyase</keyword>
<accession>F7NKL3</accession>
<keyword evidence="3" id="KW-1185">Reference proteome</keyword>
<dbReference type="GO" id="GO:0016491">
    <property type="term" value="F:oxidoreductase activity"/>
    <property type="evidence" value="ECO:0007669"/>
    <property type="project" value="UniProtKB-ARBA"/>
</dbReference>
<dbReference type="AlphaFoldDB" id="F7NKL3"/>
<dbReference type="InterPro" id="IPR003462">
    <property type="entry name" value="ODC_Mu_crystall"/>
</dbReference>
<dbReference type="InterPro" id="IPR036291">
    <property type="entry name" value="NAD(P)-bd_dom_sf"/>
</dbReference>
<dbReference type="GO" id="GO:0008473">
    <property type="term" value="F:ornithine cyclodeaminase activity"/>
    <property type="evidence" value="ECO:0007669"/>
    <property type="project" value="UniProtKB-EC"/>
</dbReference>
<evidence type="ECO:0000313" key="3">
    <source>
        <dbReference type="Proteomes" id="UP000003240"/>
    </source>
</evidence>
<evidence type="ECO:0000313" key="2">
    <source>
        <dbReference type="EMBL" id="EGO63421.1"/>
    </source>
</evidence>
<evidence type="ECO:0000256" key="1">
    <source>
        <dbReference type="ARBA" id="ARBA00008903"/>
    </source>
</evidence>
<dbReference type="FunFam" id="3.40.50.720:FF:000311">
    <property type="entry name" value="Ornithine cyclodeaminase"/>
    <property type="match status" value="1"/>
</dbReference>
<dbReference type="Gene3D" id="3.40.50.720">
    <property type="entry name" value="NAD(P)-binding Rossmann-like Domain"/>
    <property type="match status" value="1"/>
</dbReference>
<comment type="caution">
    <text evidence="2">The sequence shown here is derived from an EMBL/GenBank/DDBJ whole genome shotgun (WGS) entry which is preliminary data.</text>
</comment>
<dbReference type="InterPro" id="IPR023401">
    <property type="entry name" value="ODC_N"/>
</dbReference>
<dbReference type="Pfam" id="PF02423">
    <property type="entry name" value="OCD_Mu_crystall"/>
    <property type="match status" value="1"/>
</dbReference>